<sequence>MWLISFLCWLVISFSLAALLKKIAQKERLSPLFCWGALILPCAVFLPNFDVFTVTEVNFVWLNSSAQQQMQFVGEVAEQTTSENGFNINWLLFGGLFIPSAYRLLRLAKRYRNAKALIATGTPYHLSTVPCMVMPMNQSPFVIGFHKPTLVLPQYFMHLSKQQQGIILAHEQMHIANRDHFHTWLWLVLVEVCWFNPAIKQLSELYVNAMEQRCDLQTISRHRYTPQDYANTLLLSIKLSQQGALNPFAAHFTGQTIKVADYKQRFTFIFSHAPIQIKKSLYVFSCALLIVVLAKGAISQVYAGQDEWQYPVANIDISSHYGHVTSFRKNRPHRGIDLVDAKGTSIVAAKTGKVIIADNKTMAAAFGNTIVIQHSNGWQSLYAHLDDISVTQGQWVKSGELIGKMGDSGKVTGTHLHFELAKDGQTVDPLIYLNEK</sequence>
<dbReference type="PANTHER" id="PTHR21666:SF289">
    <property type="entry name" value="L-ALA--D-GLU ENDOPEPTIDASE"/>
    <property type="match status" value="1"/>
</dbReference>
<reference evidence="5 6" key="1">
    <citation type="submission" date="2023-12" db="EMBL/GenBank/DDBJ databases">
        <title>Friends and Foes: Symbiotic and Algicidal bacterial influence on Karenia brevis blooms.</title>
        <authorList>
            <person name="Fei C."/>
            <person name="Mohamed A.R."/>
            <person name="Booker A."/>
            <person name="Arshad M."/>
            <person name="Klass S."/>
            <person name="Ahn S."/>
            <person name="Gilbert P.M."/>
            <person name="Heil C.A."/>
            <person name="Martinez J.M."/>
            <person name="Amin S.A."/>
        </authorList>
    </citation>
    <scope>NUCLEOTIDE SEQUENCE [LARGE SCALE GENOMIC DNA]</scope>
    <source>
        <strain evidence="5 6">CE15</strain>
    </source>
</reference>
<dbReference type="EMBL" id="JBAWKS010000002">
    <property type="protein sequence ID" value="MEI4551530.1"/>
    <property type="molecule type" value="Genomic_DNA"/>
</dbReference>
<accession>A0ABU8EXR9</accession>
<feature type="domain" description="M23ase beta-sheet core" evidence="3">
    <location>
        <begin position="332"/>
        <end position="429"/>
    </location>
</feature>
<dbReference type="Pfam" id="PF05569">
    <property type="entry name" value="Peptidase_M56"/>
    <property type="match status" value="1"/>
</dbReference>
<feature type="domain" description="Peptidase M56" evidence="4">
    <location>
        <begin position="132"/>
        <end position="255"/>
    </location>
</feature>
<dbReference type="InterPro" id="IPR016047">
    <property type="entry name" value="M23ase_b-sheet_dom"/>
</dbReference>
<evidence type="ECO:0000256" key="1">
    <source>
        <dbReference type="ARBA" id="ARBA00022729"/>
    </source>
</evidence>
<dbReference type="CDD" id="cd12797">
    <property type="entry name" value="M23_peptidase"/>
    <property type="match status" value="1"/>
</dbReference>
<dbReference type="InterPro" id="IPR008756">
    <property type="entry name" value="Peptidase_M56"/>
</dbReference>
<feature type="transmembrane region" description="Helical" evidence="2">
    <location>
        <begin position="281"/>
        <end position="303"/>
    </location>
</feature>
<organism evidence="5 6">
    <name type="scientific">Pseudoalteromonas spongiae</name>
    <dbReference type="NCBI Taxonomy" id="298657"/>
    <lineage>
        <taxon>Bacteria</taxon>
        <taxon>Pseudomonadati</taxon>
        <taxon>Pseudomonadota</taxon>
        <taxon>Gammaproteobacteria</taxon>
        <taxon>Alteromonadales</taxon>
        <taxon>Pseudoalteromonadaceae</taxon>
        <taxon>Pseudoalteromonas</taxon>
    </lineage>
</organism>
<keyword evidence="1" id="KW-0732">Signal</keyword>
<feature type="transmembrane region" description="Helical" evidence="2">
    <location>
        <begin position="88"/>
        <end position="105"/>
    </location>
</feature>
<keyword evidence="2" id="KW-1133">Transmembrane helix</keyword>
<gene>
    <name evidence="5" type="ORF">WAE96_17770</name>
</gene>
<keyword evidence="6" id="KW-1185">Reference proteome</keyword>
<dbReference type="InterPro" id="IPR050570">
    <property type="entry name" value="Cell_wall_metabolism_enzyme"/>
</dbReference>
<protein>
    <submittedName>
        <fullName evidence="5">M23/M56 family metallopeptidase</fullName>
    </submittedName>
</protein>
<dbReference type="CDD" id="cd07341">
    <property type="entry name" value="M56_BlaR1_MecR1_like"/>
    <property type="match status" value="1"/>
</dbReference>
<dbReference type="InterPro" id="IPR011055">
    <property type="entry name" value="Dup_hybrid_motif"/>
</dbReference>
<dbReference type="RefSeq" id="WP_336436494.1">
    <property type="nucleotide sequence ID" value="NZ_JBAWKS010000002.1"/>
</dbReference>
<evidence type="ECO:0000313" key="6">
    <source>
        <dbReference type="Proteomes" id="UP001382455"/>
    </source>
</evidence>
<evidence type="ECO:0000256" key="2">
    <source>
        <dbReference type="SAM" id="Phobius"/>
    </source>
</evidence>
<evidence type="ECO:0000313" key="5">
    <source>
        <dbReference type="EMBL" id="MEI4551530.1"/>
    </source>
</evidence>
<keyword evidence="2" id="KW-0472">Membrane</keyword>
<dbReference type="Pfam" id="PF01551">
    <property type="entry name" value="Peptidase_M23"/>
    <property type="match status" value="1"/>
</dbReference>
<evidence type="ECO:0000259" key="3">
    <source>
        <dbReference type="Pfam" id="PF01551"/>
    </source>
</evidence>
<keyword evidence="2" id="KW-0812">Transmembrane</keyword>
<comment type="caution">
    <text evidence="5">The sequence shown here is derived from an EMBL/GenBank/DDBJ whole genome shotgun (WGS) entry which is preliminary data.</text>
</comment>
<dbReference type="Proteomes" id="UP001382455">
    <property type="component" value="Unassembled WGS sequence"/>
</dbReference>
<evidence type="ECO:0000259" key="4">
    <source>
        <dbReference type="Pfam" id="PF05569"/>
    </source>
</evidence>
<proteinExistence type="predicted"/>
<dbReference type="Gene3D" id="2.70.70.10">
    <property type="entry name" value="Glucose Permease (Domain IIA)"/>
    <property type="match status" value="1"/>
</dbReference>
<dbReference type="SUPFAM" id="SSF51261">
    <property type="entry name" value="Duplicated hybrid motif"/>
    <property type="match status" value="1"/>
</dbReference>
<name>A0ABU8EXR9_9GAMM</name>
<dbReference type="PANTHER" id="PTHR21666">
    <property type="entry name" value="PEPTIDASE-RELATED"/>
    <property type="match status" value="1"/>
</dbReference>